<evidence type="ECO:0000313" key="2">
    <source>
        <dbReference type="Proteomes" id="UP000282312"/>
    </source>
</evidence>
<protein>
    <submittedName>
        <fullName evidence="1">Uncharacterized protein</fullName>
    </submittedName>
</protein>
<gene>
    <name evidence="1" type="ORF">DLJ59_19725</name>
</gene>
<dbReference type="EMBL" id="QGSZ01000232">
    <property type="protein sequence ID" value="RQX00936.1"/>
    <property type="molecule type" value="Genomic_DNA"/>
</dbReference>
<reference evidence="1 2" key="1">
    <citation type="submission" date="2018-05" db="EMBL/GenBank/DDBJ databases">
        <title>Micromonospora from Atacama Desert.</title>
        <authorList>
            <person name="Carro L."/>
            <person name="Goodfellow M."/>
            <person name="Klenk H.-P."/>
        </authorList>
    </citation>
    <scope>NUCLEOTIDE SEQUENCE [LARGE SCALE GENOMIC DNA]</scope>
    <source>
        <strain evidence="1 2">LB39</strain>
    </source>
</reference>
<organism evidence="1 2">
    <name type="scientific">Micromonospora inaquosa</name>
    <dbReference type="NCBI Taxonomy" id="2203716"/>
    <lineage>
        <taxon>Bacteria</taxon>
        <taxon>Bacillati</taxon>
        <taxon>Actinomycetota</taxon>
        <taxon>Actinomycetes</taxon>
        <taxon>Micromonosporales</taxon>
        <taxon>Micromonosporaceae</taxon>
        <taxon>Micromonospora</taxon>
    </lineage>
</organism>
<sequence length="236" mass="26486">MPTNTPLTDQVVTVVFNPGEDADWFSASEKVNDLLNANGTPARRFHVRHRRFIGWITRFLDYYLLDTARRFGAITKAAGGRKSRLDLNGAAAAAATHARLRWHAWNQYMNSTPATARPARPWEDYLAQHQADPSKVTLNEARRRFHAQPRVIAMLASAGNYEFDPDELTAYQAGEHAYAGLHWRMAIVGDLLITAEGKVLKPSSDTIADRLRFLNEAIKYLRTLKPSARLCAVTIA</sequence>
<dbReference type="OrthoDB" id="3352716at2"/>
<keyword evidence="2" id="KW-1185">Reference proteome</keyword>
<accession>A0A3N9WJ90</accession>
<name>A0A3N9WJ90_9ACTN</name>
<proteinExistence type="predicted"/>
<evidence type="ECO:0000313" key="1">
    <source>
        <dbReference type="EMBL" id="RQX00936.1"/>
    </source>
</evidence>
<dbReference type="RefSeq" id="WP_124774107.1">
    <property type="nucleotide sequence ID" value="NZ_QGSZ01000232.1"/>
</dbReference>
<dbReference type="AlphaFoldDB" id="A0A3N9WJ90"/>
<comment type="caution">
    <text evidence="1">The sequence shown here is derived from an EMBL/GenBank/DDBJ whole genome shotgun (WGS) entry which is preliminary data.</text>
</comment>
<dbReference type="Proteomes" id="UP000282312">
    <property type="component" value="Unassembled WGS sequence"/>
</dbReference>